<dbReference type="SUPFAM" id="SSF53686">
    <property type="entry name" value="Tryptophan synthase beta subunit-like PLP-dependent enzymes"/>
    <property type="match status" value="1"/>
</dbReference>
<evidence type="ECO:0000259" key="13">
    <source>
        <dbReference type="Pfam" id="PF00291"/>
    </source>
</evidence>
<evidence type="ECO:0000256" key="2">
    <source>
        <dbReference type="ARBA" id="ARBA00003648"/>
    </source>
</evidence>
<dbReference type="PANTHER" id="PTHR43515">
    <property type="entry name" value="THREONINE SYNTHASE-LIKE 1"/>
    <property type="match status" value="1"/>
</dbReference>
<dbReference type="PATRIC" id="fig|1423731.3.peg.933"/>
<comment type="cofactor">
    <cofactor evidence="1 12">
        <name>pyridoxal 5'-phosphate</name>
        <dbReference type="ChEBI" id="CHEBI:597326"/>
    </cofactor>
</comment>
<dbReference type="InterPro" id="IPR037158">
    <property type="entry name" value="Thr_synth_N_sf"/>
</dbReference>
<evidence type="ECO:0000256" key="5">
    <source>
        <dbReference type="ARBA" id="ARBA00013028"/>
    </source>
</evidence>
<dbReference type="RefSeq" id="WP_057743233.1">
    <property type="nucleotide sequence ID" value="NZ_AZEF01000016.1"/>
</dbReference>
<evidence type="ECO:0000256" key="3">
    <source>
        <dbReference type="ARBA" id="ARBA00004979"/>
    </source>
</evidence>
<name>A0A0R1MAN9_9LACO</name>
<evidence type="ECO:0000259" key="14">
    <source>
        <dbReference type="Pfam" id="PF14821"/>
    </source>
</evidence>
<keyword evidence="7" id="KW-0028">Amino-acid biosynthesis</keyword>
<dbReference type="GO" id="GO:0030170">
    <property type="term" value="F:pyridoxal phosphate binding"/>
    <property type="evidence" value="ECO:0007669"/>
    <property type="project" value="InterPro"/>
</dbReference>
<evidence type="ECO:0000256" key="4">
    <source>
        <dbReference type="ARBA" id="ARBA00005517"/>
    </source>
</evidence>
<dbReference type="NCBIfam" id="TIGR00260">
    <property type="entry name" value="thrC"/>
    <property type="match status" value="1"/>
</dbReference>
<dbReference type="GO" id="GO:0009088">
    <property type="term" value="P:threonine biosynthetic process"/>
    <property type="evidence" value="ECO:0007669"/>
    <property type="project" value="UniProtKB-UniRule"/>
</dbReference>
<gene>
    <name evidence="15" type="ORF">FC81_GL000909</name>
</gene>
<dbReference type="Gene3D" id="3.40.50.1100">
    <property type="match status" value="2"/>
</dbReference>
<dbReference type="GO" id="GO:0005737">
    <property type="term" value="C:cytoplasm"/>
    <property type="evidence" value="ECO:0007669"/>
    <property type="project" value="TreeGrafter"/>
</dbReference>
<comment type="pathway">
    <text evidence="3">Amino-acid biosynthesis; L-threonine biosynthesis; L-threonine from L-aspartate: step 5/5.</text>
</comment>
<dbReference type="Proteomes" id="UP000051621">
    <property type="component" value="Unassembled WGS sequence"/>
</dbReference>
<keyword evidence="16" id="KW-1185">Reference proteome</keyword>
<evidence type="ECO:0000256" key="1">
    <source>
        <dbReference type="ARBA" id="ARBA00001933"/>
    </source>
</evidence>
<comment type="similarity">
    <text evidence="4">Belongs to the threonine synthase family.</text>
</comment>
<dbReference type="InterPro" id="IPR029144">
    <property type="entry name" value="Thr_synth_N"/>
</dbReference>
<protein>
    <recommendedName>
        <fullName evidence="6 11">Threonine synthase</fullName>
        <ecNumber evidence="5 11">4.2.3.1</ecNumber>
    </recommendedName>
</protein>
<dbReference type="EC" id="4.2.3.1" evidence="5 11"/>
<evidence type="ECO:0000256" key="6">
    <source>
        <dbReference type="ARBA" id="ARBA00018679"/>
    </source>
</evidence>
<feature type="modified residue" description="N6-(pyridoxal phosphate)lysine" evidence="12">
    <location>
        <position position="113"/>
    </location>
</feature>
<keyword evidence="8" id="KW-0791">Threonine biosynthesis</keyword>
<accession>A0A0R1MAN9</accession>
<dbReference type="GO" id="GO:0004795">
    <property type="term" value="F:threonine synthase activity"/>
    <property type="evidence" value="ECO:0007669"/>
    <property type="project" value="UniProtKB-UniRule"/>
</dbReference>
<evidence type="ECO:0000256" key="10">
    <source>
        <dbReference type="ARBA" id="ARBA00049144"/>
    </source>
</evidence>
<dbReference type="Gene3D" id="3.90.1380.10">
    <property type="entry name" value="Threonine synthase, N-terminal domain"/>
    <property type="match status" value="1"/>
</dbReference>
<evidence type="ECO:0000256" key="8">
    <source>
        <dbReference type="ARBA" id="ARBA00022697"/>
    </source>
</evidence>
<evidence type="ECO:0000313" key="15">
    <source>
        <dbReference type="EMBL" id="KRL02146.1"/>
    </source>
</evidence>
<organism evidence="15 16">
    <name type="scientific">Liquorilactobacillus capillatus DSM 19910</name>
    <dbReference type="NCBI Taxonomy" id="1423731"/>
    <lineage>
        <taxon>Bacteria</taxon>
        <taxon>Bacillati</taxon>
        <taxon>Bacillota</taxon>
        <taxon>Bacilli</taxon>
        <taxon>Lactobacillales</taxon>
        <taxon>Lactobacillaceae</taxon>
        <taxon>Liquorilactobacillus</taxon>
    </lineage>
</organism>
<comment type="catalytic activity">
    <reaction evidence="10">
        <text>O-phospho-L-homoserine + H2O = L-threonine + phosphate</text>
        <dbReference type="Rhea" id="RHEA:10840"/>
        <dbReference type="ChEBI" id="CHEBI:15377"/>
        <dbReference type="ChEBI" id="CHEBI:43474"/>
        <dbReference type="ChEBI" id="CHEBI:57590"/>
        <dbReference type="ChEBI" id="CHEBI:57926"/>
        <dbReference type="EC" id="4.2.3.1"/>
    </reaction>
</comment>
<dbReference type="CDD" id="cd01560">
    <property type="entry name" value="Thr-synth_2"/>
    <property type="match status" value="1"/>
</dbReference>
<dbReference type="PANTHER" id="PTHR43515:SF1">
    <property type="entry name" value="THREONINE SYNTHASE-LIKE 1"/>
    <property type="match status" value="1"/>
</dbReference>
<sequence>MNILYKSTRDKNGQTVTASQAILQGLSPDGGLYVPDAIPKFKLPLSSLKQLSYQELAYHILQPFFSDFSEQELKKCLANAYDSTFTTPQIAPLTYHAGNAYLELFHGPTIAFKDVALQLLPQLMTTAARKNKLQEEIVILTATSGDTGKAAMAGFADVPNTKIIVFYPKDGVSPIQERQMLTQQGDNTFVVGIKGNFDDAQTKVKQIFSDSDLNTALKQAGYRFSSANSINIGRLFPQIVYYFYAYGQLLAAGKIKEGETVNFSVPTGNFGNILAGYFAKKMGLPINKLLCASNRNNVLTDFFNEGIYNKNRPFYVTSSPSMDILVSSNLERLLFYISGEDPVKTASLMAKLTSTGKYQIDSMMRSQLTDFYAASATEKQTEQEIKRLFTTDQTTIDPHTAVASYVAQKYHHEERIDQRQTIIVSTASPYKFPHFVLSALQLKYDSQKPFGVINALHSNTKIPLPQAIEELMHLPLKHHCEVAPAEMKNAVKEILNLF</sequence>
<feature type="domain" description="Tryptophan synthase beta chain-like PALP" evidence="13">
    <location>
        <begin position="103"/>
        <end position="424"/>
    </location>
</feature>
<dbReference type="InterPro" id="IPR036052">
    <property type="entry name" value="TrpB-like_PALP_sf"/>
</dbReference>
<dbReference type="InterPro" id="IPR004450">
    <property type="entry name" value="Thr_synthase-like"/>
</dbReference>
<feature type="domain" description="Threonine synthase N-terminal" evidence="14">
    <location>
        <begin position="5"/>
        <end position="81"/>
    </location>
</feature>
<comment type="caution">
    <text evidence="15">The sequence shown here is derived from an EMBL/GenBank/DDBJ whole genome shotgun (WGS) entry which is preliminary data.</text>
</comment>
<dbReference type="AlphaFoldDB" id="A0A0R1MAN9"/>
<evidence type="ECO:0000256" key="7">
    <source>
        <dbReference type="ARBA" id="ARBA00022605"/>
    </source>
</evidence>
<proteinExistence type="inferred from homology"/>
<comment type="function">
    <text evidence="2">Catalyzes the gamma-elimination of phosphate from L-phosphohomoserine and the beta-addition of water to produce L-threonine.</text>
</comment>
<dbReference type="UniPathway" id="UPA00050">
    <property type="reaction ID" value="UER00065"/>
</dbReference>
<dbReference type="Pfam" id="PF00291">
    <property type="entry name" value="PALP"/>
    <property type="match status" value="1"/>
</dbReference>
<keyword evidence="9 12" id="KW-0663">Pyridoxal phosphate</keyword>
<dbReference type="PROSITE" id="PS00165">
    <property type="entry name" value="DEHYDRATASE_SER_THR"/>
    <property type="match status" value="1"/>
</dbReference>
<dbReference type="InterPro" id="IPR000634">
    <property type="entry name" value="Ser/Thr_deHydtase_PyrdxlP-BS"/>
</dbReference>
<evidence type="ECO:0000256" key="9">
    <source>
        <dbReference type="ARBA" id="ARBA00022898"/>
    </source>
</evidence>
<dbReference type="InterPro" id="IPR001926">
    <property type="entry name" value="TrpB-like_PALP"/>
</dbReference>
<evidence type="ECO:0000313" key="16">
    <source>
        <dbReference type="Proteomes" id="UP000051621"/>
    </source>
</evidence>
<evidence type="ECO:0000256" key="12">
    <source>
        <dbReference type="PIRSR" id="PIRSR604450-51"/>
    </source>
</evidence>
<dbReference type="Pfam" id="PF14821">
    <property type="entry name" value="Thr_synth_N"/>
    <property type="match status" value="1"/>
</dbReference>
<dbReference type="STRING" id="1423731.FC81_GL000909"/>
<reference evidence="15 16" key="1">
    <citation type="journal article" date="2015" name="Genome Announc.">
        <title>Expanding the biotechnology potential of lactobacilli through comparative genomics of 213 strains and associated genera.</title>
        <authorList>
            <person name="Sun Z."/>
            <person name="Harris H.M."/>
            <person name="McCann A."/>
            <person name="Guo C."/>
            <person name="Argimon S."/>
            <person name="Zhang W."/>
            <person name="Yang X."/>
            <person name="Jeffery I.B."/>
            <person name="Cooney J.C."/>
            <person name="Kagawa T.F."/>
            <person name="Liu W."/>
            <person name="Song Y."/>
            <person name="Salvetti E."/>
            <person name="Wrobel A."/>
            <person name="Rasinkangas P."/>
            <person name="Parkhill J."/>
            <person name="Rea M.C."/>
            <person name="O'Sullivan O."/>
            <person name="Ritari J."/>
            <person name="Douillard F.P."/>
            <person name="Paul Ross R."/>
            <person name="Yang R."/>
            <person name="Briner A.E."/>
            <person name="Felis G.E."/>
            <person name="de Vos W.M."/>
            <person name="Barrangou R."/>
            <person name="Klaenhammer T.R."/>
            <person name="Caufield P.W."/>
            <person name="Cui Y."/>
            <person name="Zhang H."/>
            <person name="O'Toole P.W."/>
        </authorList>
    </citation>
    <scope>NUCLEOTIDE SEQUENCE [LARGE SCALE GENOMIC DNA]</scope>
    <source>
        <strain evidence="15 16">DSM 19910</strain>
    </source>
</reference>
<evidence type="ECO:0000256" key="11">
    <source>
        <dbReference type="NCBIfam" id="TIGR00260"/>
    </source>
</evidence>
<dbReference type="EMBL" id="AZEF01000016">
    <property type="protein sequence ID" value="KRL02146.1"/>
    <property type="molecule type" value="Genomic_DNA"/>
</dbReference>
<dbReference type="OrthoDB" id="9763107at2"/>